<feature type="domain" description="Nitrogenase/oxidoreductase component 1" evidence="7">
    <location>
        <begin position="20"/>
        <end position="427"/>
    </location>
</feature>
<evidence type="ECO:0000256" key="5">
    <source>
        <dbReference type="ARBA" id="ARBA00023231"/>
    </source>
</evidence>
<dbReference type="RefSeq" id="WP_078924461.1">
    <property type="nucleotide sequence ID" value="NZ_FUXB01000001.1"/>
</dbReference>
<dbReference type="AlphaFoldDB" id="A0A1T4K7H9"/>
<dbReference type="OrthoDB" id="9800746at2"/>
<dbReference type="Gene3D" id="3.40.50.1980">
    <property type="entry name" value="Nitrogenase molybdenum iron protein domain"/>
    <property type="match status" value="3"/>
</dbReference>
<dbReference type="NCBIfam" id="TIGR01285">
    <property type="entry name" value="nifN"/>
    <property type="match status" value="1"/>
</dbReference>
<sequence>MVIPIKQHSPLVTQPLKTSPATGATLATLGFSGSIPLMHGSQGCSAFTKVYLIQHLREPIPLQNTAIDQVSAVMGGEGNISEALQVLCEKHSPELIVIMSTGLTEMQGVDLYRIVTEFTLQYPQYSETSIVPVITPDFIGSMQTGYAHTVRSIVKQLVKGPTGREKQRTQVNVLCSIGMTSADIETIKRYVEAFDLDSVIVPDLSLSLDGHLGREDFSATSSGGTSVLEIELMADSSKTLVFGESLEDVARWLNVRFGIHYRQFGMAMNLDSIDPLIMTLSEISGRPVPGWITRERQRLQDALLDVHFLLSGEQYTIALEPDLAKGYVDLITMAGGEVSQVVTTLDVPSLQDMEAREVIVGDLSCIDLANPDLTLVIGNSHCANVCESVVPVMRVGFPCFDQFGNMDIKQVGYEGARQRLFSLANLLLHNHKDEVTPHVSAYRFSAHDVLPTAEGL</sequence>
<dbReference type="Proteomes" id="UP000190834">
    <property type="component" value="Unassembled WGS sequence"/>
</dbReference>
<dbReference type="PROSITE" id="PS00699">
    <property type="entry name" value="NITROGENASE_1_1"/>
    <property type="match status" value="1"/>
</dbReference>
<accession>A0A1T4K7H9</accession>
<dbReference type="GO" id="GO:0016163">
    <property type="term" value="F:nitrogenase activity"/>
    <property type="evidence" value="ECO:0007669"/>
    <property type="project" value="InterPro"/>
</dbReference>
<comment type="similarity">
    <text evidence="3 6">Belongs to the NifD/NifK/NifE/NifN family.</text>
</comment>
<keyword evidence="5 6" id="KW-0535">Nitrogen fixation</keyword>
<dbReference type="Pfam" id="PF00148">
    <property type="entry name" value="Oxidored_nitro"/>
    <property type="match status" value="1"/>
</dbReference>
<dbReference type="InterPro" id="IPR000510">
    <property type="entry name" value="Nase/OxRdtase_comp1"/>
</dbReference>
<name>A0A1T4K7H9_VIBCI</name>
<comment type="pathway">
    <text evidence="2">Cofactor biosynthesis; Fe-Mo cofactor biosynthesis.</text>
</comment>
<protein>
    <recommendedName>
        <fullName evidence="4">Nitrogenase iron-molybdenum cofactor biosynthesis protein NifN</fullName>
    </recommendedName>
</protein>
<dbReference type="InterPro" id="IPR005975">
    <property type="entry name" value="Nase_Mo-Fe_CF"/>
</dbReference>
<evidence type="ECO:0000256" key="4">
    <source>
        <dbReference type="ARBA" id="ARBA00013282"/>
    </source>
</evidence>
<dbReference type="EMBL" id="FUXB01000001">
    <property type="protein sequence ID" value="SJZ38273.1"/>
    <property type="molecule type" value="Genomic_DNA"/>
</dbReference>
<proteinExistence type="inferred from homology"/>
<dbReference type="GeneID" id="70583863"/>
<keyword evidence="9" id="KW-1185">Reference proteome</keyword>
<organism evidence="8 9">
    <name type="scientific">Vibrio cincinnatiensis DSM 19608</name>
    <dbReference type="NCBI Taxonomy" id="1123491"/>
    <lineage>
        <taxon>Bacteria</taxon>
        <taxon>Pseudomonadati</taxon>
        <taxon>Pseudomonadota</taxon>
        <taxon>Gammaproteobacteria</taxon>
        <taxon>Vibrionales</taxon>
        <taxon>Vibrionaceae</taxon>
        <taxon>Vibrio</taxon>
    </lineage>
</organism>
<evidence type="ECO:0000256" key="2">
    <source>
        <dbReference type="ARBA" id="ARBA00005155"/>
    </source>
</evidence>
<dbReference type="GO" id="GO:0065003">
    <property type="term" value="P:protein-containing complex assembly"/>
    <property type="evidence" value="ECO:0007669"/>
    <property type="project" value="InterPro"/>
</dbReference>
<dbReference type="STRING" id="1123491.SAMN02745782_00044"/>
<dbReference type="UniPathway" id="UPA00782"/>
<dbReference type="PANTHER" id="PTHR33712:SF7">
    <property type="entry name" value="LIGHT-INDEPENDENT PROTOCHLOROPHYLLIDE REDUCTASE SUBUNIT B"/>
    <property type="match status" value="1"/>
</dbReference>
<reference evidence="9" key="1">
    <citation type="submission" date="2017-02" db="EMBL/GenBank/DDBJ databases">
        <authorList>
            <person name="Varghese N."/>
            <person name="Submissions S."/>
        </authorList>
    </citation>
    <scope>NUCLEOTIDE SEQUENCE [LARGE SCALE GENOMIC DNA]</scope>
    <source>
        <strain evidence="9">DSM 19608</strain>
    </source>
</reference>
<dbReference type="Gene3D" id="6.10.250.1090">
    <property type="match status" value="1"/>
</dbReference>
<evidence type="ECO:0000313" key="8">
    <source>
        <dbReference type="EMBL" id="SJZ38273.1"/>
    </source>
</evidence>
<evidence type="ECO:0000256" key="3">
    <source>
        <dbReference type="ARBA" id="ARBA00011002"/>
    </source>
</evidence>
<evidence type="ECO:0000256" key="1">
    <source>
        <dbReference type="ARBA" id="ARBA00003171"/>
    </source>
</evidence>
<evidence type="ECO:0000256" key="6">
    <source>
        <dbReference type="RuleBase" id="RU004021"/>
    </source>
</evidence>
<dbReference type="PANTHER" id="PTHR33712">
    <property type="entry name" value="LIGHT-INDEPENDENT PROTOCHLOROPHYLLIDE REDUCTASE SUBUNIT B"/>
    <property type="match status" value="1"/>
</dbReference>
<dbReference type="SUPFAM" id="SSF53807">
    <property type="entry name" value="Helical backbone' metal receptor"/>
    <property type="match status" value="1"/>
</dbReference>
<dbReference type="InterPro" id="IPR050152">
    <property type="entry name" value="ChlB/BchB/BchZ"/>
</dbReference>
<gene>
    <name evidence="8" type="ORF">SAMN02745782_00044</name>
</gene>
<comment type="function">
    <text evidence="1">This protein may play a role in the biosynthesis of the prosthetic group of nitrogenase (FeMo cofactor).</text>
</comment>
<evidence type="ECO:0000259" key="7">
    <source>
        <dbReference type="Pfam" id="PF00148"/>
    </source>
</evidence>
<evidence type="ECO:0000313" key="9">
    <source>
        <dbReference type="Proteomes" id="UP000190834"/>
    </source>
</evidence>
<dbReference type="InterPro" id="IPR000318">
    <property type="entry name" value="Nase_comp1_CS"/>
</dbReference>